<dbReference type="EMBL" id="BAABUJ010000004">
    <property type="protein sequence ID" value="GAA5794966.1"/>
    <property type="molecule type" value="Genomic_DNA"/>
</dbReference>
<dbReference type="Gene3D" id="2.130.10.10">
    <property type="entry name" value="YVTN repeat-like/Quinoprotein amine dehydrogenase"/>
    <property type="match status" value="1"/>
</dbReference>
<evidence type="ECO:0000256" key="1">
    <source>
        <dbReference type="ARBA" id="ARBA00004389"/>
    </source>
</evidence>
<keyword evidence="13" id="KW-1185">Reference proteome</keyword>
<evidence type="ECO:0000256" key="8">
    <source>
        <dbReference type="ARBA" id="ARBA00022927"/>
    </source>
</evidence>
<keyword evidence="3" id="KW-0853">WD repeat</keyword>
<comment type="caution">
    <text evidence="12">The sequence shown here is derived from an EMBL/GenBank/DDBJ whole genome shotgun (WGS) entry which is preliminary data.</text>
</comment>
<evidence type="ECO:0000256" key="7">
    <source>
        <dbReference type="ARBA" id="ARBA00022892"/>
    </source>
</evidence>
<evidence type="ECO:0000256" key="9">
    <source>
        <dbReference type="ARBA" id="ARBA00022989"/>
    </source>
</evidence>
<keyword evidence="4 11" id="KW-0812">Transmembrane</keyword>
<keyword evidence="9 11" id="KW-1133">Transmembrane helix</keyword>
<organism evidence="12 13">
    <name type="scientific">Helicostylum pulchrum</name>
    <dbReference type="NCBI Taxonomy" id="562976"/>
    <lineage>
        <taxon>Eukaryota</taxon>
        <taxon>Fungi</taxon>
        <taxon>Fungi incertae sedis</taxon>
        <taxon>Mucoromycota</taxon>
        <taxon>Mucoromycotina</taxon>
        <taxon>Mucoromycetes</taxon>
        <taxon>Mucorales</taxon>
        <taxon>Mucorineae</taxon>
        <taxon>Mucoraceae</taxon>
        <taxon>Helicostylum</taxon>
    </lineage>
</organism>
<evidence type="ECO:0000256" key="5">
    <source>
        <dbReference type="ARBA" id="ARBA00022737"/>
    </source>
</evidence>
<sequence>MSCSTFKATVGIPIFGLAFTSSKQLVMGGGGGAGRSGVKNRLSSYKVDVRRKDLEEDATFEFDAGEDAPMSLDAHPVDHFIVTGVNTSLENMSEGRNENCRIFKIESDKITLDKSTNTLSSKKQEDFQRVVRFSQDGTLVATGTTDGKVHVFQYPGFDLLTEPIIVSTEDEVLDVDFNLEKEKLTCCLRDGLKLINLRGKNIGQVVETISTNSIVKNEKTQFRAFRYGRGYTKDFGFAIANGITKPGSYVVKYDAYSFEQLKVVYIGAKPVTAVTLSHDGSILAFGTADLSITLMDAQTLKVLYKVKDAHSFPITAIAFSPDRLLLASASADSTCCIVSLPLQFDNLSTINPIYTVLLALAIAGILLLVLSVLDLDAYFEEKLALSKAVVTDVVASSTVDAIVPAIATSIESIETIVETIISKAPIVTIIKDEF</sequence>
<dbReference type="Pfam" id="PF00400">
    <property type="entry name" value="WD40"/>
    <property type="match status" value="2"/>
</dbReference>
<dbReference type="InterPro" id="IPR015943">
    <property type="entry name" value="WD40/YVTN_repeat-like_dom_sf"/>
</dbReference>
<dbReference type="SUPFAM" id="SSF50978">
    <property type="entry name" value="WD40 repeat-like"/>
    <property type="match status" value="1"/>
</dbReference>
<protein>
    <submittedName>
        <fullName evidence="12">Uncharacterized protein</fullName>
    </submittedName>
</protein>
<dbReference type="InterPro" id="IPR001680">
    <property type="entry name" value="WD40_rpt"/>
</dbReference>
<reference evidence="12 13" key="1">
    <citation type="submission" date="2024-04" db="EMBL/GenBank/DDBJ databases">
        <title>genome sequences of Mucor flavus KT1a and Helicostylum pulchrum KT1b strains isolation_sourced from the surface of a dry-aged beef.</title>
        <authorList>
            <person name="Toyotome T."/>
            <person name="Hosono M."/>
            <person name="Torimaru M."/>
            <person name="Fukuda K."/>
            <person name="Mikami N."/>
        </authorList>
    </citation>
    <scope>NUCLEOTIDE SEQUENCE [LARGE SCALE GENOMIC DNA]</scope>
    <source>
        <strain evidence="12 13">KT1b</strain>
    </source>
</reference>
<accession>A0ABP9XJL6</accession>
<evidence type="ECO:0000313" key="12">
    <source>
        <dbReference type="EMBL" id="GAA5794966.1"/>
    </source>
</evidence>
<evidence type="ECO:0000256" key="4">
    <source>
        <dbReference type="ARBA" id="ARBA00022692"/>
    </source>
</evidence>
<feature type="transmembrane region" description="Helical" evidence="11">
    <location>
        <begin position="353"/>
        <end position="373"/>
    </location>
</feature>
<evidence type="ECO:0000256" key="11">
    <source>
        <dbReference type="SAM" id="Phobius"/>
    </source>
</evidence>
<keyword evidence="8" id="KW-0653">Protein transport</keyword>
<keyword evidence="2" id="KW-0813">Transport</keyword>
<gene>
    <name evidence="12" type="ORF">HPULCUR_000316</name>
</gene>
<keyword evidence="6" id="KW-0256">Endoplasmic reticulum</keyword>
<dbReference type="SMART" id="SM00320">
    <property type="entry name" value="WD40"/>
    <property type="match status" value="4"/>
</dbReference>
<evidence type="ECO:0000256" key="2">
    <source>
        <dbReference type="ARBA" id="ARBA00022448"/>
    </source>
</evidence>
<keyword evidence="10 11" id="KW-0472">Membrane</keyword>
<dbReference type="Proteomes" id="UP001476247">
    <property type="component" value="Unassembled WGS sequence"/>
</dbReference>
<proteinExistence type="predicted"/>
<dbReference type="InterPro" id="IPR036322">
    <property type="entry name" value="WD40_repeat_dom_sf"/>
</dbReference>
<name>A0ABP9XJL6_9FUNG</name>
<evidence type="ECO:0000313" key="13">
    <source>
        <dbReference type="Proteomes" id="UP001476247"/>
    </source>
</evidence>
<keyword evidence="7" id="KW-0931">ER-Golgi transport</keyword>
<keyword evidence="5" id="KW-0677">Repeat</keyword>
<dbReference type="PANTHER" id="PTHR23284:SF0">
    <property type="entry name" value="PROLACTIN REGULATORY ELEMENT-BINDING PROTEIN"/>
    <property type="match status" value="1"/>
</dbReference>
<evidence type="ECO:0000256" key="10">
    <source>
        <dbReference type="ARBA" id="ARBA00023136"/>
    </source>
</evidence>
<dbReference type="InterPro" id="IPR045260">
    <property type="entry name" value="Sec12-like"/>
</dbReference>
<evidence type="ECO:0000256" key="3">
    <source>
        <dbReference type="ARBA" id="ARBA00022574"/>
    </source>
</evidence>
<evidence type="ECO:0000256" key="6">
    <source>
        <dbReference type="ARBA" id="ARBA00022824"/>
    </source>
</evidence>
<dbReference type="PANTHER" id="PTHR23284">
    <property type="entry name" value="PROLACTIN REGULATORY ELEMENT BINDING PROTEIN"/>
    <property type="match status" value="1"/>
</dbReference>
<comment type="subcellular location">
    <subcellularLocation>
        <location evidence="1">Endoplasmic reticulum membrane</location>
        <topology evidence="1">Single-pass membrane protein</topology>
    </subcellularLocation>
</comment>